<gene>
    <name evidence="1" type="ORF">ABID39_000482</name>
</gene>
<dbReference type="RefSeq" id="WP_354185668.1">
    <property type="nucleotide sequence ID" value="NZ_JBEPLT010000003.1"/>
</dbReference>
<accession>A0ABV2FMK9</accession>
<protein>
    <submittedName>
        <fullName evidence="1">CRP-like cAMP-binding protein</fullName>
    </submittedName>
</protein>
<comment type="caution">
    <text evidence="1">The sequence shown here is derived from an EMBL/GenBank/DDBJ whole genome shotgun (WGS) entry which is preliminary data.</text>
</comment>
<dbReference type="EMBL" id="JBEPLT010000003">
    <property type="protein sequence ID" value="MET3559804.1"/>
    <property type="molecule type" value="Genomic_DNA"/>
</dbReference>
<organism evidence="1 2">
    <name type="scientific">Bartonella japonica</name>
    <dbReference type="NCBI Taxonomy" id="357761"/>
    <lineage>
        <taxon>Bacteria</taxon>
        <taxon>Pseudomonadati</taxon>
        <taxon>Pseudomonadota</taxon>
        <taxon>Alphaproteobacteria</taxon>
        <taxon>Hyphomicrobiales</taxon>
        <taxon>Bartonellaceae</taxon>
        <taxon>Bartonella</taxon>
    </lineage>
</organism>
<dbReference type="Proteomes" id="UP001549112">
    <property type="component" value="Unassembled WGS sequence"/>
</dbReference>
<reference evidence="1 2" key="1">
    <citation type="submission" date="2024-06" db="EMBL/GenBank/DDBJ databases">
        <title>Genomic Encyclopedia of Type Strains, Phase IV (KMG-IV): sequencing the most valuable type-strain genomes for metagenomic binning, comparative biology and taxonomic classification.</title>
        <authorList>
            <person name="Goeker M."/>
        </authorList>
    </citation>
    <scope>NUCLEOTIDE SEQUENCE [LARGE SCALE GENOMIC DNA]</scope>
    <source>
        <strain evidence="1 2">DSM 23650</strain>
    </source>
</reference>
<evidence type="ECO:0000313" key="2">
    <source>
        <dbReference type="Proteomes" id="UP001549112"/>
    </source>
</evidence>
<proteinExistence type="predicted"/>
<name>A0ABV2FMK9_9HYPH</name>
<evidence type="ECO:0000313" key="1">
    <source>
        <dbReference type="EMBL" id="MET3559804.1"/>
    </source>
</evidence>
<sequence>MRDFWNRILLILFVFFVFTAIFFAFRSVLVHQFIFNRSFSSSSSQDQVNITEDAFLERLAVSFPDIVKELSQLSPQQQQQLIEQLRQEAIAFASANGQSDEQAQKLGEVIATVLSKVIAQPSIGSTYF</sequence>
<keyword evidence="2" id="KW-1185">Reference proteome</keyword>